<evidence type="ECO:0000313" key="2">
    <source>
        <dbReference type="Proteomes" id="UP000887569"/>
    </source>
</evidence>
<protein>
    <submittedName>
        <fullName evidence="3 4">Uncharacterized protein</fullName>
    </submittedName>
</protein>
<organism evidence="2 3">
    <name type="scientific">Parascaris univalens</name>
    <name type="common">Nematode worm</name>
    <dbReference type="NCBI Taxonomy" id="6257"/>
    <lineage>
        <taxon>Eukaryota</taxon>
        <taxon>Metazoa</taxon>
        <taxon>Ecdysozoa</taxon>
        <taxon>Nematoda</taxon>
        <taxon>Chromadorea</taxon>
        <taxon>Rhabditida</taxon>
        <taxon>Spirurina</taxon>
        <taxon>Ascaridomorpha</taxon>
        <taxon>Ascaridoidea</taxon>
        <taxon>Ascarididae</taxon>
        <taxon>Parascaris</taxon>
    </lineage>
</organism>
<sequence>MTTTRSPTTPAVSRPSLQAVCGCSRVRRRLSDRMEANVVDVLDELYDKARAVLESFPTDKEYNDTFSNMERIRKSIRESVNELIRKLDSYRSSMIVRLKEQQAQLQTQEANINVLEKCFERRQAELSELRNDLEERTEERDLSKEQISQKRALLDEQEKQASAFNVGISRVKEDREEFTKYLKMVSPPIDL</sequence>
<proteinExistence type="predicted"/>
<feature type="coiled-coil region" evidence="1">
    <location>
        <begin position="98"/>
        <end position="160"/>
    </location>
</feature>
<evidence type="ECO:0000313" key="3">
    <source>
        <dbReference type="WBParaSite" id="PgR109_g003_t03"/>
    </source>
</evidence>
<reference evidence="3 4" key="1">
    <citation type="submission" date="2022-11" db="UniProtKB">
        <authorList>
            <consortium name="WormBaseParasite"/>
        </authorList>
    </citation>
    <scope>IDENTIFICATION</scope>
</reference>
<evidence type="ECO:0000256" key="1">
    <source>
        <dbReference type="SAM" id="Coils"/>
    </source>
</evidence>
<dbReference type="AlphaFoldDB" id="A0A915CBB4"/>
<accession>A0A915CBB4</accession>
<keyword evidence="1" id="KW-0175">Coiled coil</keyword>
<dbReference type="WBParaSite" id="PgR109_g003_t04">
    <property type="protein sequence ID" value="PgR109_g003_t04"/>
    <property type="gene ID" value="PgR109_g003"/>
</dbReference>
<keyword evidence="2" id="KW-1185">Reference proteome</keyword>
<name>A0A915CBB4_PARUN</name>
<evidence type="ECO:0000313" key="4">
    <source>
        <dbReference type="WBParaSite" id="PgR109_g003_t04"/>
    </source>
</evidence>
<dbReference type="WBParaSite" id="PgR109_g003_t03">
    <property type="protein sequence ID" value="PgR109_g003_t03"/>
    <property type="gene ID" value="PgR109_g003"/>
</dbReference>
<dbReference type="Proteomes" id="UP000887569">
    <property type="component" value="Unplaced"/>
</dbReference>